<dbReference type="GO" id="GO:0003677">
    <property type="term" value="F:DNA binding"/>
    <property type="evidence" value="ECO:0007669"/>
    <property type="project" value="InterPro"/>
</dbReference>
<evidence type="ECO:0000256" key="5">
    <source>
        <dbReference type="ARBA" id="ARBA00023242"/>
    </source>
</evidence>
<dbReference type="GO" id="GO:0003910">
    <property type="term" value="F:DNA ligase (ATP) activity"/>
    <property type="evidence" value="ECO:0007669"/>
    <property type="project" value="InterPro"/>
</dbReference>
<keyword evidence="9" id="KW-1185">Reference proteome</keyword>
<evidence type="ECO:0000256" key="4">
    <source>
        <dbReference type="ARBA" id="ARBA00022840"/>
    </source>
</evidence>
<evidence type="ECO:0000256" key="1">
    <source>
        <dbReference type="ARBA" id="ARBA00007572"/>
    </source>
</evidence>
<dbReference type="InterPro" id="IPR012308">
    <property type="entry name" value="DNA_ligase_ATP-dep_N"/>
</dbReference>
<dbReference type="CDD" id="cd08039">
    <property type="entry name" value="Adenylation_DNA_ligase_Fungal"/>
    <property type="match status" value="1"/>
</dbReference>
<gene>
    <name evidence="8" type="ORF">E0L32_006193</name>
</gene>
<reference evidence="8 9" key="1">
    <citation type="submission" date="2019-06" db="EMBL/GenBank/DDBJ databases">
        <title>Draft genome sequence of the filamentous fungus Phialemoniopsis curvata isolated from diesel fuel.</title>
        <authorList>
            <person name="Varaljay V.A."/>
            <person name="Lyon W.J."/>
            <person name="Crouch A.L."/>
            <person name="Drake C.E."/>
            <person name="Hollomon J.M."/>
            <person name="Nadeau L.J."/>
            <person name="Nunn H.S."/>
            <person name="Stevenson B.S."/>
            <person name="Bojanowski C.L."/>
            <person name="Crookes-Goodson W.J."/>
        </authorList>
    </citation>
    <scope>NUCLEOTIDE SEQUENCE [LARGE SCALE GENOMIC DNA]</scope>
    <source>
        <strain evidence="8 9">D216</strain>
    </source>
</reference>
<keyword evidence="5" id="KW-0539">Nucleus</keyword>
<feature type="compositionally biased region" description="Basic and acidic residues" evidence="6">
    <location>
        <begin position="756"/>
        <end position="765"/>
    </location>
</feature>
<evidence type="ECO:0000259" key="7">
    <source>
        <dbReference type="PROSITE" id="PS50160"/>
    </source>
</evidence>
<feature type="compositionally biased region" description="Low complexity" evidence="6">
    <location>
        <begin position="678"/>
        <end position="701"/>
    </location>
</feature>
<dbReference type="GeneID" id="41973640"/>
<feature type="compositionally biased region" description="Polar residues" evidence="6">
    <location>
        <begin position="804"/>
        <end position="815"/>
    </location>
</feature>
<dbReference type="InParanoid" id="A0A507B0N7"/>
<keyword evidence="3" id="KW-0547">Nucleotide-binding</keyword>
<feature type="region of interest" description="Disordered" evidence="6">
    <location>
        <begin position="668"/>
        <end position="844"/>
    </location>
</feature>
<protein>
    <recommendedName>
        <fullName evidence="7">ATP-dependent DNA ligase family profile domain-containing protein</fullName>
    </recommendedName>
</protein>
<dbReference type="GO" id="GO:0006310">
    <property type="term" value="P:DNA recombination"/>
    <property type="evidence" value="ECO:0007669"/>
    <property type="project" value="InterPro"/>
</dbReference>
<accession>A0A507B0N7</accession>
<feature type="domain" description="ATP-dependent DNA ligase family profile" evidence="7">
    <location>
        <begin position="387"/>
        <end position="527"/>
    </location>
</feature>
<evidence type="ECO:0000313" key="8">
    <source>
        <dbReference type="EMBL" id="TPX13463.1"/>
    </source>
</evidence>
<dbReference type="Pfam" id="PF04675">
    <property type="entry name" value="DNA_ligase_A_N"/>
    <property type="match status" value="1"/>
</dbReference>
<dbReference type="EMBL" id="SKBQ01000034">
    <property type="protein sequence ID" value="TPX13463.1"/>
    <property type="molecule type" value="Genomic_DNA"/>
</dbReference>
<dbReference type="InterPro" id="IPR012310">
    <property type="entry name" value="DNA_ligase_ATP-dep_cent"/>
</dbReference>
<dbReference type="AlphaFoldDB" id="A0A507B0N7"/>
<dbReference type="InterPro" id="IPR036599">
    <property type="entry name" value="DNA_ligase_N_sf"/>
</dbReference>
<proteinExistence type="inferred from homology"/>
<evidence type="ECO:0000256" key="6">
    <source>
        <dbReference type="SAM" id="MobiDB-lite"/>
    </source>
</evidence>
<dbReference type="GO" id="GO:0006303">
    <property type="term" value="P:double-strand break repair via nonhomologous end joining"/>
    <property type="evidence" value="ECO:0007669"/>
    <property type="project" value="TreeGrafter"/>
</dbReference>
<evidence type="ECO:0000256" key="2">
    <source>
        <dbReference type="ARBA" id="ARBA00022598"/>
    </source>
</evidence>
<dbReference type="Proteomes" id="UP000319257">
    <property type="component" value="Unassembled WGS sequence"/>
</dbReference>
<evidence type="ECO:0000256" key="3">
    <source>
        <dbReference type="ARBA" id="ARBA00022741"/>
    </source>
</evidence>
<organism evidence="8 9">
    <name type="scientific">Thyridium curvatum</name>
    <dbReference type="NCBI Taxonomy" id="1093900"/>
    <lineage>
        <taxon>Eukaryota</taxon>
        <taxon>Fungi</taxon>
        <taxon>Dikarya</taxon>
        <taxon>Ascomycota</taxon>
        <taxon>Pezizomycotina</taxon>
        <taxon>Sordariomycetes</taxon>
        <taxon>Sordariomycetidae</taxon>
        <taxon>Thyridiales</taxon>
        <taxon>Thyridiaceae</taxon>
        <taxon>Thyridium</taxon>
    </lineage>
</organism>
<dbReference type="GO" id="GO:0005524">
    <property type="term" value="F:ATP binding"/>
    <property type="evidence" value="ECO:0007669"/>
    <property type="project" value="UniProtKB-KW"/>
</dbReference>
<dbReference type="GO" id="GO:0032807">
    <property type="term" value="C:DNA ligase IV complex"/>
    <property type="evidence" value="ECO:0007669"/>
    <property type="project" value="TreeGrafter"/>
</dbReference>
<dbReference type="InterPro" id="IPR012340">
    <property type="entry name" value="NA-bd_OB-fold"/>
</dbReference>
<dbReference type="PROSITE" id="PS50160">
    <property type="entry name" value="DNA_LIGASE_A3"/>
    <property type="match status" value="1"/>
</dbReference>
<dbReference type="Pfam" id="PF01068">
    <property type="entry name" value="DNA_ligase_A_M"/>
    <property type="match status" value="1"/>
</dbReference>
<dbReference type="PANTHER" id="PTHR45997">
    <property type="entry name" value="DNA LIGASE 4"/>
    <property type="match status" value="1"/>
</dbReference>
<dbReference type="InterPro" id="IPR029710">
    <property type="entry name" value="LIG4"/>
</dbReference>
<comment type="caution">
    <text evidence="8">The sequence shown here is derived from an EMBL/GenBank/DDBJ whole genome shotgun (WGS) entry which is preliminary data.</text>
</comment>
<keyword evidence="2" id="KW-0436">Ligase</keyword>
<dbReference type="SUPFAM" id="SSF56091">
    <property type="entry name" value="DNA ligase/mRNA capping enzyme, catalytic domain"/>
    <property type="match status" value="1"/>
</dbReference>
<comment type="similarity">
    <text evidence="1">Belongs to the ATP-dependent DNA ligase family.</text>
</comment>
<dbReference type="GO" id="GO:0006297">
    <property type="term" value="P:nucleotide-excision repair, DNA gap filling"/>
    <property type="evidence" value="ECO:0007669"/>
    <property type="project" value="TreeGrafter"/>
</dbReference>
<dbReference type="RefSeq" id="XP_030995174.1">
    <property type="nucleotide sequence ID" value="XM_031140799.1"/>
</dbReference>
<keyword evidence="4" id="KW-0067">ATP-binding</keyword>
<evidence type="ECO:0000313" key="9">
    <source>
        <dbReference type="Proteomes" id="UP000319257"/>
    </source>
</evidence>
<dbReference type="Gene3D" id="2.40.50.140">
    <property type="entry name" value="Nucleic acid-binding proteins"/>
    <property type="match status" value="1"/>
</dbReference>
<sequence>MPFAFTFVCDLLQQLSDNQQLRTGQKIDANIVKAWFEQHRGQLNRGDTDPSALLSTLLPDKRTDRVYGIQAPRLEKKIARVIGLGRSRIAELSRWKTPGSGVDLGDCVERILTDTPNPIFPNSSRVTVEEIDIILHAIARKCRFSSPAIRSSPVPSGLGDPESALAGIFKRLSARDAKWFTRLILKDYRPVALDPYVVYRFYHPLLPSLLKIQDDFAAAARLLHEHLQNRRVVQGSPSKSDLVRLLKPTLGIKVGRQPWLKGRSIKHCLDMGRGLMSCEKKIDGEYCQIHIDLSKGKDCIQIFSKSGKDSTQDRFNLHEAIRASLKLGQPSCRIKKGAILEGELVVYSEKEGKILDFDKIRKHVHRSGSFLSTEQDSQPHHWEHLMIIYFDILMVDDDTFLPLRHSERFRRLTELIECKKGVADVVQRQVIDFSDRDAASTLRMAFGQCIVSNEEGLVLKPDDPYFDFSSTKHRFGCSNIKLKKEYFQGFGDVGDLAIVGGRYEPAAAKSFRIPNVKWTHFYLGCLENKEEVQRWAVQPRFVVLNVVELSAPLMETFARCTNPEAVPVEEGTIVLRIEPGTANGKWPTHVFTNPPVCDVRCFSFHKQGNTGFWSLRFPAVTKFHLDRSILDVMTFGEMQELAEADKGNVPVADSQELEKCIALLKKADPKGARRDRSSQSTIITSSSTSSASARLSKSPNKSFPPPPTCKPQTAQRAVVLPEQGAMTPPRSSAVVGEAQENLASQSPGSKPSRKHGPPESPEKATQRPAKMAKVTTTPLSSSLPSSQTLDSSPRARRRPLGDISASSGRVNTLSGEHQHRSGAVFHSQPQLNMEEGKNNDVPETDNLVTDLFCDSKVQLPSDKPPDPSNNAPRYPCNVSGAFCPFSNFSAVIAPDVPDRDKLEELLSRHGIKCVGDDPEEWKPLDGPQNSQVKLALVQARDKEATLEFFQQVEDVGLEWQRGKREFVEVYDWRMLEPLTEREAMQAAEETRETEGRYKAYLRDIIRRHWVGLA</sequence>
<dbReference type="PANTHER" id="PTHR45997:SF2">
    <property type="entry name" value="ATP DEPENDENT DNA LIGASE DOMAIN PROTEIN (AFU_ORTHOLOGUE AFUA_5G02430)"/>
    <property type="match status" value="1"/>
</dbReference>
<dbReference type="Gene3D" id="1.10.3260.10">
    <property type="entry name" value="DNA ligase, ATP-dependent, N-terminal domain"/>
    <property type="match status" value="1"/>
</dbReference>
<name>A0A507B0N7_9PEZI</name>
<dbReference type="Gene3D" id="3.30.470.30">
    <property type="entry name" value="DNA ligase/mRNA capping enzyme"/>
    <property type="match status" value="1"/>
</dbReference>
<feature type="compositionally biased region" description="Basic and acidic residues" evidence="6">
    <location>
        <begin position="668"/>
        <end position="677"/>
    </location>
</feature>
<feature type="compositionally biased region" description="Low complexity" evidence="6">
    <location>
        <begin position="775"/>
        <end position="792"/>
    </location>
</feature>
<dbReference type="STRING" id="1093900.A0A507B0N7"/>
<dbReference type="OrthoDB" id="2160351at2759"/>